<evidence type="ECO:0000313" key="20">
    <source>
        <dbReference type="Proteomes" id="UP000428333"/>
    </source>
</evidence>
<proteinExistence type="inferred from homology"/>
<dbReference type="Pfam" id="PF09139">
    <property type="entry name" value="Tam41_Mmp37"/>
    <property type="match status" value="1"/>
</dbReference>
<evidence type="ECO:0000256" key="5">
    <source>
        <dbReference type="ARBA" id="ARBA00005458"/>
    </source>
</evidence>
<evidence type="ECO:0000256" key="9">
    <source>
        <dbReference type="ARBA" id="ARBA00022679"/>
    </source>
</evidence>
<accession>A0A6A4LW13</accession>
<keyword evidence="10" id="KW-0548">Nucleotidyltransferase</keyword>
<sequence length="268" mass="29243">VCVLVDNLDIGNINSVNLRAATSAALLLSPSKFSEEDLYARICSLSYMGDLRMLFAEDKNKVSIGFCDGRQGCFVKCYKVGVIPITCLPCQKLFGCNTGNKIVQGQFALFQSMYKPILEEFAAKNLLRFTSSAGNQANVSQVCTGQISINHEALVTSMSIIHIKGFMKMVLPKDCGLSVVSSLVSRLPPAIRSEMALKLGNKTPLSNSGMIFELWRFDPANIDKIGGFASHEFPNNKHRLVGILLILYFPSYGSGSLLTQNGSRSSHT</sequence>
<comment type="pathway">
    <text evidence="4">Lipid metabolism.</text>
</comment>
<evidence type="ECO:0000256" key="1">
    <source>
        <dbReference type="ARBA" id="ARBA00001946"/>
    </source>
</evidence>
<comment type="similarity">
    <text evidence="5">Belongs to the TAM41 family.</text>
</comment>
<keyword evidence="11" id="KW-0999">Mitochondrion inner membrane</keyword>
<reference evidence="19 20" key="1">
    <citation type="journal article" date="2019" name="Genome Biol. Evol.">
        <title>The Rhododendron genome and chromosomal organization provide insight into shared whole-genome duplications across the heath family (Ericaceae).</title>
        <authorList>
            <person name="Soza V.L."/>
            <person name="Lindsley D."/>
            <person name="Waalkes A."/>
            <person name="Ramage E."/>
            <person name="Patwardhan R.P."/>
            <person name="Burton J.N."/>
            <person name="Adey A."/>
            <person name="Kumar A."/>
            <person name="Qiu R."/>
            <person name="Shendure J."/>
            <person name="Hall B."/>
        </authorList>
    </citation>
    <scope>NUCLEOTIDE SEQUENCE [LARGE SCALE GENOMIC DNA]</scope>
    <source>
        <strain evidence="19">RSF 1966-606</strain>
    </source>
</reference>
<feature type="non-terminal residue" evidence="19">
    <location>
        <position position="1"/>
    </location>
</feature>
<dbReference type="PANTHER" id="PTHR13619">
    <property type="entry name" value="PHOSPHATIDATE CYTIDYLYLTRANSFERASE, MITOCHONDRIAL"/>
    <property type="match status" value="1"/>
</dbReference>
<evidence type="ECO:0000256" key="10">
    <source>
        <dbReference type="ARBA" id="ARBA00022695"/>
    </source>
</evidence>
<keyword evidence="20" id="KW-1185">Reference proteome</keyword>
<evidence type="ECO:0000256" key="2">
    <source>
        <dbReference type="ARBA" id="ARBA00004443"/>
    </source>
</evidence>
<evidence type="ECO:0000256" key="11">
    <source>
        <dbReference type="ARBA" id="ARBA00022792"/>
    </source>
</evidence>
<keyword evidence="15" id="KW-0472">Membrane</keyword>
<keyword evidence="12" id="KW-0460">Magnesium</keyword>
<keyword evidence="13" id="KW-0443">Lipid metabolism</keyword>
<organism evidence="19 20">
    <name type="scientific">Rhododendron williamsianum</name>
    <dbReference type="NCBI Taxonomy" id="262921"/>
    <lineage>
        <taxon>Eukaryota</taxon>
        <taxon>Viridiplantae</taxon>
        <taxon>Streptophyta</taxon>
        <taxon>Embryophyta</taxon>
        <taxon>Tracheophyta</taxon>
        <taxon>Spermatophyta</taxon>
        <taxon>Magnoliopsida</taxon>
        <taxon>eudicotyledons</taxon>
        <taxon>Gunneridae</taxon>
        <taxon>Pentapetalae</taxon>
        <taxon>asterids</taxon>
        <taxon>Ericales</taxon>
        <taxon>Ericaceae</taxon>
        <taxon>Ericoideae</taxon>
        <taxon>Rhodoreae</taxon>
        <taxon>Rhododendron</taxon>
    </lineage>
</organism>
<name>A0A6A4LW13_9ERIC</name>
<evidence type="ECO:0000256" key="16">
    <source>
        <dbReference type="ARBA" id="ARBA00023209"/>
    </source>
</evidence>
<dbReference type="AlphaFoldDB" id="A0A6A4LW13"/>
<evidence type="ECO:0000256" key="13">
    <source>
        <dbReference type="ARBA" id="ARBA00023098"/>
    </source>
</evidence>
<dbReference type="GO" id="GO:0016024">
    <property type="term" value="P:CDP-diacylglycerol biosynthetic process"/>
    <property type="evidence" value="ECO:0007669"/>
    <property type="project" value="UniProtKB-UniPathway"/>
</dbReference>
<dbReference type="PANTHER" id="PTHR13619:SF0">
    <property type="entry name" value="PHOSPHATIDATE CYTIDYLYLTRANSFERASE, MITOCHONDRIAL"/>
    <property type="match status" value="1"/>
</dbReference>
<evidence type="ECO:0000256" key="12">
    <source>
        <dbReference type="ARBA" id="ARBA00022842"/>
    </source>
</evidence>
<dbReference type="UniPathway" id="UPA00557">
    <property type="reaction ID" value="UER00614"/>
</dbReference>
<dbReference type="EC" id="2.7.7.41" evidence="6"/>
<comment type="pathway">
    <text evidence="3">Phospholipid metabolism; CDP-diacylglycerol biosynthesis; CDP-diacylglycerol from sn-glycerol 3-phosphate: step 3/3.</text>
</comment>
<keyword evidence="9" id="KW-0808">Transferase</keyword>
<keyword evidence="17" id="KW-1208">Phospholipid metabolism</keyword>
<dbReference type="GO" id="GO:0032049">
    <property type="term" value="P:cardiolipin biosynthetic process"/>
    <property type="evidence" value="ECO:0007669"/>
    <property type="project" value="InterPro"/>
</dbReference>
<evidence type="ECO:0000256" key="17">
    <source>
        <dbReference type="ARBA" id="ARBA00023264"/>
    </source>
</evidence>
<protein>
    <recommendedName>
        <fullName evidence="7">Phosphatidate cytidylyltransferase, mitochondrial</fullName>
        <ecNumber evidence="6">2.7.7.41</ecNumber>
    </recommendedName>
    <alternativeName>
        <fullName evidence="18">CDP-diacylglycerol synthase</fullName>
    </alternativeName>
</protein>
<evidence type="ECO:0000256" key="14">
    <source>
        <dbReference type="ARBA" id="ARBA00023128"/>
    </source>
</evidence>
<comment type="caution">
    <text evidence="19">The sequence shown here is derived from an EMBL/GenBank/DDBJ whole genome shotgun (WGS) entry which is preliminary data.</text>
</comment>
<dbReference type="OrthoDB" id="341477at2759"/>
<evidence type="ECO:0000256" key="4">
    <source>
        <dbReference type="ARBA" id="ARBA00005189"/>
    </source>
</evidence>
<dbReference type="GO" id="GO:0005743">
    <property type="term" value="C:mitochondrial inner membrane"/>
    <property type="evidence" value="ECO:0007669"/>
    <property type="project" value="UniProtKB-SubCell"/>
</dbReference>
<evidence type="ECO:0000256" key="6">
    <source>
        <dbReference type="ARBA" id="ARBA00012487"/>
    </source>
</evidence>
<dbReference type="Proteomes" id="UP000428333">
    <property type="component" value="Linkage Group LG04"/>
</dbReference>
<keyword evidence="8" id="KW-0444">Lipid biosynthesis</keyword>
<comment type="subcellular location">
    <subcellularLocation>
        <location evidence="2">Mitochondrion inner membrane</location>
        <topology evidence="2">Peripheral membrane protein</topology>
        <orientation evidence="2">Matrix side</orientation>
    </subcellularLocation>
</comment>
<comment type="cofactor">
    <cofactor evidence="1">
        <name>Mg(2+)</name>
        <dbReference type="ChEBI" id="CHEBI:18420"/>
    </cofactor>
</comment>
<keyword evidence="14" id="KW-0496">Mitochondrion</keyword>
<dbReference type="GO" id="GO:0004605">
    <property type="term" value="F:phosphatidate cytidylyltransferase activity"/>
    <property type="evidence" value="ECO:0007669"/>
    <property type="project" value="UniProtKB-EC"/>
</dbReference>
<evidence type="ECO:0000256" key="8">
    <source>
        <dbReference type="ARBA" id="ARBA00022516"/>
    </source>
</evidence>
<evidence type="ECO:0000256" key="15">
    <source>
        <dbReference type="ARBA" id="ARBA00023136"/>
    </source>
</evidence>
<evidence type="ECO:0000256" key="3">
    <source>
        <dbReference type="ARBA" id="ARBA00005119"/>
    </source>
</evidence>
<evidence type="ECO:0000256" key="18">
    <source>
        <dbReference type="ARBA" id="ARBA00029893"/>
    </source>
</evidence>
<keyword evidence="16" id="KW-0594">Phospholipid biosynthesis</keyword>
<evidence type="ECO:0000256" key="7">
    <source>
        <dbReference type="ARBA" id="ARBA00018337"/>
    </source>
</evidence>
<dbReference type="InterPro" id="IPR015222">
    <property type="entry name" value="Tam41"/>
</dbReference>
<dbReference type="EMBL" id="QEFC01000911">
    <property type="protein sequence ID" value="KAE9462220.1"/>
    <property type="molecule type" value="Genomic_DNA"/>
</dbReference>
<evidence type="ECO:0000313" key="19">
    <source>
        <dbReference type="EMBL" id="KAE9462220.1"/>
    </source>
</evidence>
<gene>
    <name evidence="19" type="ORF">C3L33_05871</name>
</gene>